<name>A0ACB9KNE6_BAUVA</name>
<reference evidence="1 2" key="1">
    <citation type="journal article" date="2022" name="DNA Res.">
        <title>Chromosomal-level genome assembly of the orchid tree Bauhinia variegata (Leguminosae; Cercidoideae) supports the allotetraploid origin hypothesis of Bauhinia.</title>
        <authorList>
            <person name="Zhong Y."/>
            <person name="Chen Y."/>
            <person name="Zheng D."/>
            <person name="Pang J."/>
            <person name="Liu Y."/>
            <person name="Luo S."/>
            <person name="Meng S."/>
            <person name="Qian L."/>
            <person name="Wei D."/>
            <person name="Dai S."/>
            <person name="Zhou R."/>
        </authorList>
    </citation>
    <scope>NUCLEOTIDE SEQUENCE [LARGE SCALE GENOMIC DNA]</scope>
    <source>
        <strain evidence="1">BV-YZ2020</strain>
    </source>
</reference>
<keyword evidence="2" id="KW-1185">Reference proteome</keyword>
<dbReference type="EMBL" id="CM039438">
    <property type="protein sequence ID" value="KAI4298685.1"/>
    <property type="molecule type" value="Genomic_DNA"/>
</dbReference>
<organism evidence="1 2">
    <name type="scientific">Bauhinia variegata</name>
    <name type="common">Purple orchid tree</name>
    <name type="synonym">Phanera variegata</name>
    <dbReference type="NCBI Taxonomy" id="167791"/>
    <lineage>
        <taxon>Eukaryota</taxon>
        <taxon>Viridiplantae</taxon>
        <taxon>Streptophyta</taxon>
        <taxon>Embryophyta</taxon>
        <taxon>Tracheophyta</taxon>
        <taxon>Spermatophyta</taxon>
        <taxon>Magnoliopsida</taxon>
        <taxon>eudicotyledons</taxon>
        <taxon>Gunneridae</taxon>
        <taxon>Pentapetalae</taxon>
        <taxon>rosids</taxon>
        <taxon>fabids</taxon>
        <taxon>Fabales</taxon>
        <taxon>Fabaceae</taxon>
        <taxon>Cercidoideae</taxon>
        <taxon>Cercideae</taxon>
        <taxon>Bauhiniinae</taxon>
        <taxon>Bauhinia</taxon>
    </lineage>
</organism>
<protein>
    <submittedName>
        <fullName evidence="1">Uncharacterized protein</fullName>
    </submittedName>
</protein>
<accession>A0ACB9KNE6</accession>
<dbReference type="Proteomes" id="UP000828941">
    <property type="component" value="Chromosome 13"/>
</dbReference>
<comment type="caution">
    <text evidence="1">The sequence shown here is derived from an EMBL/GenBank/DDBJ whole genome shotgun (WGS) entry which is preliminary data.</text>
</comment>
<proteinExistence type="predicted"/>
<evidence type="ECO:0000313" key="1">
    <source>
        <dbReference type="EMBL" id="KAI4298685.1"/>
    </source>
</evidence>
<gene>
    <name evidence="1" type="ORF">L6164_032216</name>
</gene>
<evidence type="ECO:0000313" key="2">
    <source>
        <dbReference type="Proteomes" id="UP000828941"/>
    </source>
</evidence>
<sequence>MSDSDKSSSNHSGHDSRGRDDELEFSEDEEALIARMFSLVGPRWSLIAGRIPGRTAQEIEKYWTCIRNTITNKEA</sequence>